<proteinExistence type="evidence at transcript level"/>
<reference evidence="1" key="1">
    <citation type="journal article" date="2007" name="PLoS Biol.">
        <title>Rate of evolution in brain-expressed genes in humans and other primates.</title>
        <authorList>
            <person name="Wang H.-Y."/>
            <person name="Chien H.-C."/>
            <person name="Osada N."/>
            <person name="Hashimoto K."/>
            <person name="Sugano S."/>
            <person name="Gojobori T."/>
            <person name="Chou C.-K."/>
            <person name="Tsai S.-F."/>
            <person name="Wu C.-I."/>
            <person name="Shen C.-K.J."/>
        </authorList>
    </citation>
    <scope>NUCLEOTIDE SEQUENCE</scope>
</reference>
<dbReference type="EMBL" id="AB172513">
    <property type="protein sequence ID" value="BAE89575.1"/>
    <property type="molecule type" value="mRNA"/>
</dbReference>
<evidence type="ECO:0000313" key="1">
    <source>
        <dbReference type="EMBL" id="BAE89575.1"/>
    </source>
</evidence>
<organism evidence="1">
    <name type="scientific">Macaca fascicularis</name>
    <name type="common">Crab-eating macaque</name>
    <name type="synonym">Cynomolgus monkey</name>
    <dbReference type="NCBI Taxonomy" id="9541"/>
    <lineage>
        <taxon>Eukaryota</taxon>
        <taxon>Metazoa</taxon>
        <taxon>Chordata</taxon>
        <taxon>Craniata</taxon>
        <taxon>Vertebrata</taxon>
        <taxon>Euteleostomi</taxon>
        <taxon>Mammalia</taxon>
        <taxon>Eutheria</taxon>
        <taxon>Euarchontoglires</taxon>
        <taxon>Primates</taxon>
        <taxon>Haplorrhini</taxon>
        <taxon>Catarrhini</taxon>
        <taxon>Cercopithecidae</taxon>
        <taxon>Cercopithecinae</taxon>
        <taxon>Macaca</taxon>
    </lineage>
</organism>
<accession>I7GMV1</accession>
<name>I7GMV1_MACFA</name>
<protein>
    <submittedName>
        <fullName evidence="1">Macaca fascicularis brain cDNA clone: QflA-18426, similar to human KIAA0391 (KIAA0391), mRNA, RefSeq: XM_375074.1</fullName>
    </submittedName>
</protein>
<sequence length="98" mass="11106">MHKQRSIQKSEAFRAKQTQPKSFRRLVSGKNGSEVIFPTIGCLHISDFDVLEGKSVTFHISSTFISQGEGILFCFFFLFSSDRVTLCRPSCNLYLLPP</sequence>
<dbReference type="AlphaFoldDB" id="I7GMV1"/>